<protein>
    <submittedName>
        <fullName evidence="2">Uncharacterized protein</fullName>
    </submittedName>
</protein>
<reference evidence="2" key="2">
    <citation type="journal article" date="2015" name="Data Brief">
        <title>Shoot transcriptome of the giant reed, Arundo donax.</title>
        <authorList>
            <person name="Barrero R.A."/>
            <person name="Guerrero F.D."/>
            <person name="Moolhuijzen P."/>
            <person name="Goolsby J.A."/>
            <person name="Tidwell J."/>
            <person name="Bellgard S.E."/>
            <person name="Bellgard M.I."/>
        </authorList>
    </citation>
    <scope>NUCLEOTIDE SEQUENCE</scope>
    <source>
        <tissue evidence="2">Shoot tissue taken approximately 20 cm above the soil surface</tissue>
    </source>
</reference>
<name>A0A0A9B566_ARUDO</name>
<feature type="compositionally biased region" description="Low complexity" evidence="1">
    <location>
        <begin position="35"/>
        <end position="51"/>
    </location>
</feature>
<organism evidence="2">
    <name type="scientific">Arundo donax</name>
    <name type="common">Giant reed</name>
    <name type="synonym">Donax arundinaceus</name>
    <dbReference type="NCBI Taxonomy" id="35708"/>
    <lineage>
        <taxon>Eukaryota</taxon>
        <taxon>Viridiplantae</taxon>
        <taxon>Streptophyta</taxon>
        <taxon>Embryophyta</taxon>
        <taxon>Tracheophyta</taxon>
        <taxon>Spermatophyta</taxon>
        <taxon>Magnoliopsida</taxon>
        <taxon>Liliopsida</taxon>
        <taxon>Poales</taxon>
        <taxon>Poaceae</taxon>
        <taxon>PACMAD clade</taxon>
        <taxon>Arundinoideae</taxon>
        <taxon>Arundineae</taxon>
        <taxon>Arundo</taxon>
    </lineage>
</organism>
<reference evidence="2" key="1">
    <citation type="submission" date="2014-09" db="EMBL/GenBank/DDBJ databases">
        <authorList>
            <person name="Magalhaes I.L.F."/>
            <person name="Oliveira U."/>
            <person name="Santos F.R."/>
            <person name="Vidigal T.H.D.A."/>
            <person name="Brescovit A.D."/>
            <person name="Santos A.J."/>
        </authorList>
    </citation>
    <scope>NUCLEOTIDE SEQUENCE</scope>
    <source>
        <tissue evidence="2">Shoot tissue taken approximately 20 cm above the soil surface</tissue>
    </source>
</reference>
<evidence type="ECO:0000256" key="1">
    <source>
        <dbReference type="SAM" id="MobiDB-lite"/>
    </source>
</evidence>
<feature type="compositionally biased region" description="Basic residues" evidence="1">
    <location>
        <begin position="8"/>
        <end position="34"/>
    </location>
</feature>
<sequence length="60" mass="6830">MAAENRAAARRRRGSGRRGAWRWRRPWRASRRPARAASSTWWTRSSGSSRWPAAAPRPGA</sequence>
<accession>A0A0A9B566</accession>
<dbReference type="EMBL" id="GBRH01243428">
    <property type="protein sequence ID" value="JAD54467.1"/>
    <property type="molecule type" value="Transcribed_RNA"/>
</dbReference>
<feature type="region of interest" description="Disordered" evidence="1">
    <location>
        <begin position="1"/>
        <end position="60"/>
    </location>
</feature>
<proteinExistence type="predicted"/>
<dbReference type="AlphaFoldDB" id="A0A0A9B566"/>
<evidence type="ECO:0000313" key="2">
    <source>
        <dbReference type="EMBL" id="JAD54467.1"/>
    </source>
</evidence>